<evidence type="ECO:0000313" key="2">
    <source>
        <dbReference type="Proteomes" id="UP001056120"/>
    </source>
</evidence>
<dbReference type="Proteomes" id="UP001056120">
    <property type="component" value="Linkage Group LG20"/>
</dbReference>
<gene>
    <name evidence="1" type="ORF">L1987_59177</name>
</gene>
<keyword evidence="2" id="KW-1185">Reference proteome</keyword>
<comment type="caution">
    <text evidence="1">The sequence shown here is derived from an EMBL/GenBank/DDBJ whole genome shotgun (WGS) entry which is preliminary data.</text>
</comment>
<evidence type="ECO:0000313" key="1">
    <source>
        <dbReference type="EMBL" id="KAI3741503.1"/>
    </source>
</evidence>
<protein>
    <submittedName>
        <fullName evidence="1">Uncharacterized protein</fullName>
    </submittedName>
</protein>
<reference evidence="1 2" key="2">
    <citation type="journal article" date="2022" name="Mol. Ecol. Resour.">
        <title>The genomes of chicory, endive, great burdock and yacon provide insights into Asteraceae paleo-polyploidization history and plant inulin production.</title>
        <authorList>
            <person name="Fan W."/>
            <person name="Wang S."/>
            <person name="Wang H."/>
            <person name="Wang A."/>
            <person name="Jiang F."/>
            <person name="Liu H."/>
            <person name="Zhao H."/>
            <person name="Xu D."/>
            <person name="Zhang Y."/>
        </authorList>
    </citation>
    <scope>NUCLEOTIDE SEQUENCE [LARGE SCALE GENOMIC DNA]</scope>
    <source>
        <strain evidence="2">cv. Yunnan</strain>
        <tissue evidence="1">Leaves</tissue>
    </source>
</reference>
<proteinExistence type="predicted"/>
<accession>A0ACB9D4H8</accession>
<dbReference type="EMBL" id="CM042037">
    <property type="protein sequence ID" value="KAI3741503.1"/>
    <property type="molecule type" value="Genomic_DNA"/>
</dbReference>
<sequence length="96" mass="10661">MSEERKSREVFFSEDQQPSAPPQPPPSYYYGTFQGVANHQPYPPPPTTYQPSVGLPQPTPPQNVRTNPPYYAHGYQTVPGFSGSDCCWSWGAAGRI</sequence>
<reference evidence="2" key="1">
    <citation type="journal article" date="2022" name="Mol. Ecol. Resour.">
        <title>The genomes of chicory, endive, great burdock and yacon provide insights into Asteraceae palaeo-polyploidization history and plant inulin production.</title>
        <authorList>
            <person name="Fan W."/>
            <person name="Wang S."/>
            <person name="Wang H."/>
            <person name="Wang A."/>
            <person name="Jiang F."/>
            <person name="Liu H."/>
            <person name="Zhao H."/>
            <person name="Xu D."/>
            <person name="Zhang Y."/>
        </authorList>
    </citation>
    <scope>NUCLEOTIDE SEQUENCE [LARGE SCALE GENOMIC DNA]</scope>
    <source>
        <strain evidence="2">cv. Yunnan</strain>
    </source>
</reference>
<organism evidence="1 2">
    <name type="scientific">Smallanthus sonchifolius</name>
    <dbReference type="NCBI Taxonomy" id="185202"/>
    <lineage>
        <taxon>Eukaryota</taxon>
        <taxon>Viridiplantae</taxon>
        <taxon>Streptophyta</taxon>
        <taxon>Embryophyta</taxon>
        <taxon>Tracheophyta</taxon>
        <taxon>Spermatophyta</taxon>
        <taxon>Magnoliopsida</taxon>
        <taxon>eudicotyledons</taxon>
        <taxon>Gunneridae</taxon>
        <taxon>Pentapetalae</taxon>
        <taxon>asterids</taxon>
        <taxon>campanulids</taxon>
        <taxon>Asterales</taxon>
        <taxon>Asteraceae</taxon>
        <taxon>Asteroideae</taxon>
        <taxon>Heliantheae alliance</taxon>
        <taxon>Millerieae</taxon>
        <taxon>Smallanthus</taxon>
    </lineage>
</organism>
<name>A0ACB9D4H8_9ASTR</name>